<keyword evidence="6" id="KW-1185">Reference proteome</keyword>
<evidence type="ECO:0000256" key="1">
    <source>
        <dbReference type="ARBA" id="ARBA00008361"/>
    </source>
</evidence>
<keyword evidence="3" id="KW-0808">Transferase</keyword>
<organism evidence="5 6">
    <name type="scientific">Hoyosella rhizosphaerae</name>
    <dbReference type="NCBI Taxonomy" id="1755582"/>
    <lineage>
        <taxon>Bacteria</taxon>
        <taxon>Bacillati</taxon>
        <taxon>Actinomycetota</taxon>
        <taxon>Actinomycetes</taxon>
        <taxon>Mycobacteriales</taxon>
        <taxon>Hoyosellaceae</taxon>
        <taxon>Hoyosella</taxon>
    </lineage>
</organism>
<dbReference type="Pfam" id="PF08241">
    <property type="entry name" value="Methyltransf_11"/>
    <property type="match status" value="1"/>
</dbReference>
<feature type="domain" description="Methyltransferase type 11" evidence="4">
    <location>
        <begin position="51"/>
        <end position="145"/>
    </location>
</feature>
<dbReference type="PANTHER" id="PTHR44942:SF4">
    <property type="entry name" value="METHYLTRANSFERASE TYPE 11 DOMAIN-CONTAINING PROTEIN"/>
    <property type="match status" value="1"/>
</dbReference>
<dbReference type="PANTHER" id="PTHR44942">
    <property type="entry name" value="METHYLTRANSF_11 DOMAIN-CONTAINING PROTEIN"/>
    <property type="match status" value="1"/>
</dbReference>
<keyword evidence="2 5" id="KW-0489">Methyltransferase</keyword>
<comment type="caution">
    <text evidence="5">The sequence shown here is derived from an EMBL/GenBank/DDBJ whole genome shotgun (WGS) entry which is preliminary data.</text>
</comment>
<dbReference type="Gene3D" id="3.40.50.150">
    <property type="entry name" value="Vaccinia Virus protein VP39"/>
    <property type="match status" value="1"/>
</dbReference>
<dbReference type="CDD" id="cd02440">
    <property type="entry name" value="AdoMet_MTases"/>
    <property type="match status" value="1"/>
</dbReference>
<dbReference type="InterPro" id="IPR013216">
    <property type="entry name" value="Methyltransf_11"/>
</dbReference>
<dbReference type="InterPro" id="IPR051052">
    <property type="entry name" value="Diverse_substrate_MTase"/>
</dbReference>
<proteinExistence type="inferred from homology"/>
<reference evidence="5" key="1">
    <citation type="journal article" date="2014" name="Int. J. Syst. Evol. Microbiol.">
        <title>Complete genome sequence of Corynebacterium casei LMG S-19264T (=DSM 44701T), isolated from a smear-ripened cheese.</title>
        <authorList>
            <consortium name="US DOE Joint Genome Institute (JGI-PGF)"/>
            <person name="Walter F."/>
            <person name="Albersmeier A."/>
            <person name="Kalinowski J."/>
            <person name="Ruckert C."/>
        </authorList>
    </citation>
    <scope>NUCLEOTIDE SEQUENCE</scope>
    <source>
        <strain evidence="5">CGMCC 1.15478</strain>
    </source>
</reference>
<dbReference type="EMBL" id="BMJH01000001">
    <property type="protein sequence ID" value="GGC60829.1"/>
    <property type="molecule type" value="Genomic_DNA"/>
</dbReference>
<dbReference type="SUPFAM" id="SSF53335">
    <property type="entry name" value="S-adenosyl-L-methionine-dependent methyltransferases"/>
    <property type="match status" value="1"/>
</dbReference>
<reference evidence="5" key="2">
    <citation type="submission" date="2020-09" db="EMBL/GenBank/DDBJ databases">
        <authorList>
            <person name="Sun Q."/>
            <person name="Zhou Y."/>
        </authorList>
    </citation>
    <scope>NUCLEOTIDE SEQUENCE</scope>
    <source>
        <strain evidence="5">CGMCC 1.15478</strain>
    </source>
</reference>
<evidence type="ECO:0000256" key="2">
    <source>
        <dbReference type="ARBA" id="ARBA00022603"/>
    </source>
</evidence>
<evidence type="ECO:0000259" key="4">
    <source>
        <dbReference type="Pfam" id="PF08241"/>
    </source>
</evidence>
<dbReference type="Proteomes" id="UP000641514">
    <property type="component" value="Unassembled WGS sequence"/>
</dbReference>
<accession>A0A916U6C4</accession>
<evidence type="ECO:0000313" key="6">
    <source>
        <dbReference type="Proteomes" id="UP000641514"/>
    </source>
</evidence>
<dbReference type="RefSeq" id="WP_188671472.1">
    <property type="nucleotide sequence ID" value="NZ_BMJH01000001.1"/>
</dbReference>
<protein>
    <submittedName>
        <fullName evidence="5">Methyltransferase type 11</fullName>
    </submittedName>
</protein>
<evidence type="ECO:0000256" key="3">
    <source>
        <dbReference type="ARBA" id="ARBA00022679"/>
    </source>
</evidence>
<dbReference type="GO" id="GO:0008757">
    <property type="term" value="F:S-adenosylmethionine-dependent methyltransferase activity"/>
    <property type="evidence" value="ECO:0007669"/>
    <property type="project" value="InterPro"/>
</dbReference>
<dbReference type="InterPro" id="IPR029063">
    <property type="entry name" value="SAM-dependent_MTases_sf"/>
</dbReference>
<sequence length="246" mass="27566">MLRRRGRTVIASPNIWHWPELYEVENRAQDVDGAIFAALREITPWSGRVVVDVGCGSGYHLPVFAEAASSVIGVEPHPPLVSLAQQRVKHLSHVSVLEGRADKLPLASNSVDVVHARTAYFFGRGCEPGINEALRVLRSNGILVIVDLDATAHPYGQWMREDLPHYNPGAVEAFFAEQGFSLRRVDTTWRFNTRQDLNEVIGIEFSPRVALRAERETVGLSLSVRYRIHTIQKTLVHPHRAGVDQR</sequence>
<dbReference type="GO" id="GO:0032259">
    <property type="term" value="P:methylation"/>
    <property type="evidence" value="ECO:0007669"/>
    <property type="project" value="UniProtKB-KW"/>
</dbReference>
<evidence type="ECO:0000313" key="5">
    <source>
        <dbReference type="EMBL" id="GGC60829.1"/>
    </source>
</evidence>
<gene>
    <name evidence="5" type="ORF">GCM10011410_11630</name>
</gene>
<comment type="similarity">
    <text evidence="1">Belongs to the methyltransferase superfamily.</text>
</comment>
<dbReference type="AlphaFoldDB" id="A0A916U6C4"/>
<name>A0A916U6C4_9ACTN</name>